<protein>
    <submittedName>
        <fullName evidence="2">Class I SAM-dependent methyltransferase</fullName>
        <ecNumber evidence="2">2.1.-.-</ecNumber>
    </submittedName>
</protein>
<dbReference type="EC" id="2.1.-.-" evidence="2"/>
<name>A0ABT6RBQ8_9BACT</name>
<keyword evidence="2" id="KW-0808">Transferase</keyword>
<organism evidence="2 3">
    <name type="scientific">Pinibacter soli</name>
    <dbReference type="NCBI Taxonomy" id="3044211"/>
    <lineage>
        <taxon>Bacteria</taxon>
        <taxon>Pseudomonadati</taxon>
        <taxon>Bacteroidota</taxon>
        <taxon>Chitinophagia</taxon>
        <taxon>Chitinophagales</taxon>
        <taxon>Chitinophagaceae</taxon>
        <taxon>Pinibacter</taxon>
    </lineage>
</organism>
<dbReference type="InterPro" id="IPR013216">
    <property type="entry name" value="Methyltransf_11"/>
</dbReference>
<dbReference type="Gene3D" id="3.40.50.150">
    <property type="entry name" value="Vaccinia Virus protein VP39"/>
    <property type="match status" value="1"/>
</dbReference>
<dbReference type="GO" id="GO:0032259">
    <property type="term" value="P:methylation"/>
    <property type="evidence" value="ECO:0007669"/>
    <property type="project" value="UniProtKB-KW"/>
</dbReference>
<keyword evidence="2" id="KW-0489">Methyltransferase</keyword>
<gene>
    <name evidence="2" type="ORF">QJ048_06245</name>
</gene>
<dbReference type="RefSeq" id="WP_282333478.1">
    <property type="nucleotide sequence ID" value="NZ_JASBRG010000003.1"/>
</dbReference>
<reference evidence="2 3" key="1">
    <citation type="submission" date="2023-05" db="EMBL/GenBank/DDBJ databases">
        <title>Genome sequence of Pinibacter sp. MAH-24.</title>
        <authorList>
            <person name="Huq M.A."/>
        </authorList>
    </citation>
    <scope>NUCLEOTIDE SEQUENCE [LARGE SCALE GENOMIC DNA]</scope>
    <source>
        <strain evidence="2 3">MAH-24</strain>
    </source>
</reference>
<dbReference type="Proteomes" id="UP001226434">
    <property type="component" value="Unassembled WGS sequence"/>
</dbReference>
<evidence type="ECO:0000313" key="3">
    <source>
        <dbReference type="Proteomes" id="UP001226434"/>
    </source>
</evidence>
<dbReference type="SUPFAM" id="SSF53335">
    <property type="entry name" value="S-adenosyl-L-methionine-dependent methyltransferases"/>
    <property type="match status" value="1"/>
</dbReference>
<dbReference type="InterPro" id="IPR029063">
    <property type="entry name" value="SAM-dependent_MTases_sf"/>
</dbReference>
<sequence length="173" mass="19405">MQLPKAIELIKHRGMSTGEKQNWADLGCGSGLFTKALALLLPDSSVVYGVDTQPTLAPNVFPNKTRIEVIKADFTNDALNLPVLDGVLMANSLHYVKEKNSFLSSLLNQLVDYPQFLIVEYDTLNANRWMPYPVDFASLKKLFASIGFTSIQKINERTSIYNEAKMYSAVIWK</sequence>
<evidence type="ECO:0000313" key="2">
    <source>
        <dbReference type="EMBL" id="MDI3319364.1"/>
    </source>
</evidence>
<keyword evidence="3" id="KW-1185">Reference proteome</keyword>
<dbReference type="CDD" id="cd02440">
    <property type="entry name" value="AdoMet_MTases"/>
    <property type="match status" value="1"/>
</dbReference>
<feature type="domain" description="Methyltransferase type 11" evidence="1">
    <location>
        <begin position="25"/>
        <end position="106"/>
    </location>
</feature>
<accession>A0ABT6RBQ8</accession>
<evidence type="ECO:0000259" key="1">
    <source>
        <dbReference type="Pfam" id="PF08241"/>
    </source>
</evidence>
<dbReference type="EMBL" id="JASBRG010000003">
    <property type="protein sequence ID" value="MDI3319364.1"/>
    <property type="molecule type" value="Genomic_DNA"/>
</dbReference>
<dbReference type="Pfam" id="PF08241">
    <property type="entry name" value="Methyltransf_11"/>
    <property type="match status" value="1"/>
</dbReference>
<dbReference type="GO" id="GO:0008168">
    <property type="term" value="F:methyltransferase activity"/>
    <property type="evidence" value="ECO:0007669"/>
    <property type="project" value="UniProtKB-KW"/>
</dbReference>
<comment type="caution">
    <text evidence="2">The sequence shown here is derived from an EMBL/GenBank/DDBJ whole genome shotgun (WGS) entry which is preliminary data.</text>
</comment>
<proteinExistence type="predicted"/>